<comment type="similarity">
    <text evidence="1">Belongs to the short-chain dehydrogenases/reductases (SDR) family.</text>
</comment>
<evidence type="ECO:0000256" key="1">
    <source>
        <dbReference type="ARBA" id="ARBA00006484"/>
    </source>
</evidence>
<evidence type="ECO:0000256" key="3">
    <source>
        <dbReference type="ARBA" id="ARBA00023002"/>
    </source>
</evidence>
<keyword evidence="3" id="KW-0560">Oxidoreductase</keyword>
<dbReference type="PANTHER" id="PTHR43618:SF13">
    <property type="entry name" value="CHAIN DEHYDROGENASE, PUTATIVE (AFU_ORTHOLOGUE AFUA_1G17650)-RELATED"/>
    <property type="match status" value="1"/>
</dbReference>
<dbReference type="Pfam" id="PF13561">
    <property type="entry name" value="adh_short_C2"/>
    <property type="match status" value="1"/>
</dbReference>
<dbReference type="SUPFAM" id="SSF51735">
    <property type="entry name" value="NAD(P)-binding Rossmann-fold domains"/>
    <property type="match status" value="1"/>
</dbReference>
<protein>
    <submittedName>
        <fullName evidence="4">Short-chain dehydrogenase</fullName>
    </submittedName>
</protein>
<proteinExistence type="inferred from homology"/>
<dbReference type="InterPro" id="IPR002347">
    <property type="entry name" value="SDR_fam"/>
</dbReference>
<organism evidence="4 5">
    <name type="scientific">Myriangium duriaei CBS 260.36</name>
    <dbReference type="NCBI Taxonomy" id="1168546"/>
    <lineage>
        <taxon>Eukaryota</taxon>
        <taxon>Fungi</taxon>
        <taxon>Dikarya</taxon>
        <taxon>Ascomycota</taxon>
        <taxon>Pezizomycotina</taxon>
        <taxon>Dothideomycetes</taxon>
        <taxon>Dothideomycetidae</taxon>
        <taxon>Myriangiales</taxon>
        <taxon>Myriangiaceae</taxon>
        <taxon>Myriangium</taxon>
    </lineage>
</organism>
<dbReference type="AlphaFoldDB" id="A0A9P4JAE8"/>
<dbReference type="PRINTS" id="PR00081">
    <property type="entry name" value="GDHRDH"/>
</dbReference>
<gene>
    <name evidence="4" type="ORF">K461DRAFT_290500</name>
</gene>
<dbReference type="PANTHER" id="PTHR43618">
    <property type="entry name" value="7-ALPHA-HYDROXYSTEROID DEHYDROGENASE"/>
    <property type="match status" value="1"/>
</dbReference>
<comment type="caution">
    <text evidence="4">The sequence shown here is derived from an EMBL/GenBank/DDBJ whole genome shotgun (WGS) entry which is preliminary data.</text>
</comment>
<dbReference type="CDD" id="cd05233">
    <property type="entry name" value="SDR_c"/>
    <property type="match status" value="1"/>
</dbReference>
<name>A0A9P4JAE8_9PEZI</name>
<dbReference type="InterPro" id="IPR052178">
    <property type="entry name" value="Sec_Metab_Biosynth_SDR"/>
</dbReference>
<keyword evidence="2" id="KW-0521">NADP</keyword>
<dbReference type="OrthoDB" id="37659at2759"/>
<evidence type="ECO:0000313" key="5">
    <source>
        <dbReference type="Proteomes" id="UP000799439"/>
    </source>
</evidence>
<dbReference type="GO" id="GO:0016491">
    <property type="term" value="F:oxidoreductase activity"/>
    <property type="evidence" value="ECO:0007669"/>
    <property type="project" value="UniProtKB-KW"/>
</dbReference>
<evidence type="ECO:0000256" key="2">
    <source>
        <dbReference type="ARBA" id="ARBA00022857"/>
    </source>
</evidence>
<accession>A0A9P4JAE8</accession>
<keyword evidence="5" id="KW-1185">Reference proteome</keyword>
<reference evidence="4" key="1">
    <citation type="journal article" date="2020" name="Stud. Mycol.">
        <title>101 Dothideomycetes genomes: a test case for predicting lifestyles and emergence of pathogens.</title>
        <authorList>
            <person name="Haridas S."/>
            <person name="Albert R."/>
            <person name="Binder M."/>
            <person name="Bloem J."/>
            <person name="Labutti K."/>
            <person name="Salamov A."/>
            <person name="Andreopoulos B."/>
            <person name="Baker S."/>
            <person name="Barry K."/>
            <person name="Bills G."/>
            <person name="Bluhm B."/>
            <person name="Cannon C."/>
            <person name="Castanera R."/>
            <person name="Culley D."/>
            <person name="Daum C."/>
            <person name="Ezra D."/>
            <person name="Gonzalez J."/>
            <person name="Henrissat B."/>
            <person name="Kuo A."/>
            <person name="Liang C."/>
            <person name="Lipzen A."/>
            <person name="Lutzoni F."/>
            <person name="Magnuson J."/>
            <person name="Mondo S."/>
            <person name="Nolan M."/>
            <person name="Ohm R."/>
            <person name="Pangilinan J."/>
            <person name="Park H.-J."/>
            <person name="Ramirez L."/>
            <person name="Alfaro M."/>
            <person name="Sun H."/>
            <person name="Tritt A."/>
            <person name="Yoshinaga Y."/>
            <person name="Zwiers L.-H."/>
            <person name="Turgeon B."/>
            <person name="Goodwin S."/>
            <person name="Spatafora J."/>
            <person name="Crous P."/>
            <person name="Grigoriev I."/>
        </authorList>
    </citation>
    <scope>NUCLEOTIDE SEQUENCE</scope>
    <source>
        <strain evidence="4">CBS 260.36</strain>
    </source>
</reference>
<dbReference type="Gene3D" id="3.40.50.720">
    <property type="entry name" value="NAD(P)-binding Rossmann-like Domain"/>
    <property type="match status" value="1"/>
</dbReference>
<dbReference type="EMBL" id="ML996081">
    <property type="protein sequence ID" value="KAF2158257.1"/>
    <property type="molecule type" value="Genomic_DNA"/>
</dbReference>
<evidence type="ECO:0000313" key="4">
    <source>
        <dbReference type="EMBL" id="KAF2158257.1"/>
    </source>
</evidence>
<dbReference type="Proteomes" id="UP000799439">
    <property type="component" value="Unassembled WGS sequence"/>
</dbReference>
<dbReference type="InterPro" id="IPR036291">
    <property type="entry name" value="NAD(P)-bd_dom_sf"/>
</dbReference>
<sequence>MERKVALISASSAGLGAATAKVLAAAGFRVVINYNSSAEKAQALVREIQGQLDDQSVTSPRCIAIQADVSQRDGIKHLVEKTIEAMHRLDVVVSNQGWTRMRRFYDLDENVDEDDWDMCFRMNVKSHLFLFHATKPFLASTNGVFITVASLAGVVPSGSSLAYASTKAAQLHMARGLAMISGPNVRVNSVSPGILLTEWGKKFPTDKLDAAKEKSVLKRLALIEDVAQQILLYANSKSTTGCNAIIDCGWSLG</sequence>